<comment type="caution">
    <text evidence="1">The sequence shown here is derived from an EMBL/GenBank/DDBJ whole genome shotgun (WGS) entry which is preliminary data.</text>
</comment>
<name>A0A553R295_9TELE</name>
<proteinExistence type="predicted"/>
<dbReference type="STRING" id="623744.A0A553R295"/>
<reference evidence="1 2" key="1">
    <citation type="journal article" date="2019" name="Sci. Data">
        <title>Hybrid genome assembly and annotation of Danionella translucida.</title>
        <authorList>
            <person name="Kadobianskyi M."/>
            <person name="Schulze L."/>
            <person name="Schuelke M."/>
            <person name="Judkewitz B."/>
        </authorList>
    </citation>
    <scope>NUCLEOTIDE SEQUENCE [LARGE SCALE GENOMIC DNA]</scope>
    <source>
        <strain evidence="1 2">Bolton</strain>
    </source>
</reference>
<sequence>MAELETECITLGLNNLVDECDTSPLDPLQSDCATPTLTMLSSECSTPTLSSLASEIVEPMAMLPCIKTEPDLDPIQTVDLSVIQPLSTAELGSDQIKMEISGLDYIKSEHHSDLHSFHCTELDSYKSHYEPSLVFDYITHVSDSLEYIKSEHHSDLHCYYASEFGAIEPNLIMTSHIKTEMNGLESIHMAELRTELNKLRPETLIDNMGKLDSEFSSGNLYELTSC</sequence>
<evidence type="ECO:0000313" key="2">
    <source>
        <dbReference type="Proteomes" id="UP000316079"/>
    </source>
</evidence>
<protein>
    <submittedName>
        <fullName evidence="1">Uncharacterized protein</fullName>
    </submittedName>
</protein>
<dbReference type="AlphaFoldDB" id="A0A553R295"/>
<dbReference type="EMBL" id="SRMA01025308">
    <property type="protein sequence ID" value="TRY96307.1"/>
    <property type="molecule type" value="Genomic_DNA"/>
</dbReference>
<accession>A0A553R295</accession>
<dbReference type="OrthoDB" id="6077919at2759"/>
<dbReference type="Proteomes" id="UP000316079">
    <property type="component" value="Unassembled WGS sequence"/>
</dbReference>
<gene>
    <name evidence="1" type="ORF">DNTS_024025</name>
</gene>
<evidence type="ECO:0000313" key="1">
    <source>
        <dbReference type="EMBL" id="TRY96307.1"/>
    </source>
</evidence>
<keyword evidence="2" id="KW-1185">Reference proteome</keyword>
<organism evidence="1 2">
    <name type="scientific">Danionella cerebrum</name>
    <dbReference type="NCBI Taxonomy" id="2873325"/>
    <lineage>
        <taxon>Eukaryota</taxon>
        <taxon>Metazoa</taxon>
        <taxon>Chordata</taxon>
        <taxon>Craniata</taxon>
        <taxon>Vertebrata</taxon>
        <taxon>Euteleostomi</taxon>
        <taxon>Actinopterygii</taxon>
        <taxon>Neopterygii</taxon>
        <taxon>Teleostei</taxon>
        <taxon>Ostariophysi</taxon>
        <taxon>Cypriniformes</taxon>
        <taxon>Danionidae</taxon>
        <taxon>Danioninae</taxon>
        <taxon>Danionella</taxon>
    </lineage>
</organism>